<dbReference type="Proteomes" id="UP000386575">
    <property type="component" value="Unassembled WGS sequence"/>
</dbReference>
<comment type="caution">
    <text evidence="1">The sequence shown here is derived from an EMBL/GenBank/DDBJ whole genome shotgun (WGS) entry which is preliminary data.</text>
</comment>
<accession>A0A6A1TWI2</accession>
<protein>
    <submittedName>
        <fullName evidence="1">Uncharacterized protein</fullName>
    </submittedName>
</protein>
<gene>
    <name evidence="1" type="ORF">F4V91_16415</name>
</gene>
<reference evidence="1 2" key="1">
    <citation type="submission" date="2019-09" db="EMBL/GenBank/DDBJ databases">
        <title>Genome sequencing of Ng87 strain.</title>
        <authorList>
            <person name="Karasev E.S."/>
            <person name="Andronov E."/>
        </authorList>
    </citation>
    <scope>NUCLEOTIDE SEQUENCE [LARGE SCALE GENOMIC DNA]</scope>
    <source>
        <strain evidence="1 2">Ng87</strain>
    </source>
</reference>
<organism evidence="1 2">
    <name type="scientific">Neorhizobium galegae</name>
    <name type="common">Rhizobium galegae</name>
    <dbReference type="NCBI Taxonomy" id="399"/>
    <lineage>
        <taxon>Bacteria</taxon>
        <taxon>Pseudomonadati</taxon>
        <taxon>Pseudomonadota</taxon>
        <taxon>Alphaproteobacteria</taxon>
        <taxon>Hyphomicrobiales</taxon>
        <taxon>Rhizobiaceae</taxon>
        <taxon>Rhizobium/Agrobacterium group</taxon>
        <taxon>Neorhizobium</taxon>
    </lineage>
</organism>
<sequence>MFADKTVFIVGAGASAEFNLPVGSALMEQIKQNSKFRFEFGEMKEGVHEIFHVLTRRFKEPAEVNAHLKAMAEISRSIDLAGSIDEFINRHYDDQLIAEAGKLQIAHAISKAERESLLAPHKNSDEPILWDNVSTTWIKTFTQMLFEGVRNEHVEMVGKNITIVCFNYDRCIEHYLTEAIVKTFRGVDRQTARKIVEQMKIIHPYGSLGTLADHPFGAPYTGETLRSMSDNIVTWSESVESARKAAIEKAMLSASTLVFLGFAFAPQNMNLLTATQIRDSRTSLEVFATGYGYDNVIDDRLKNKILNLYSVSGTATSEEDIHIQYNMKCAKFIQAHSMALVA</sequence>
<proteinExistence type="predicted"/>
<dbReference type="RefSeq" id="WP_151043936.1">
    <property type="nucleotide sequence ID" value="NZ_VZUL01000002.1"/>
</dbReference>
<evidence type="ECO:0000313" key="2">
    <source>
        <dbReference type="Proteomes" id="UP000386575"/>
    </source>
</evidence>
<name>A0A6A1TWI2_NEOGA</name>
<dbReference type="AlphaFoldDB" id="A0A6A1TWI2"/>
<evidence type="ECO:0000313" key="1">
    <source>
        <dbReference type="EMBL" id="KAB1087874.1"/>
    </source>
</evidence>
<dbReference type="EMBL" id="VZUL01000002">
    <property type="protein sequence ID" value="KAB1087874.1"/>
    <property type="molecule type" value="Genomic_DNA"/>
</dbReference>